<keyword evidence="2" id="KW-0808">Transferase</keyword>
<name>A0A1F6UWP2_9PROT</name>
<sequence length="263" mass="28605">MATTHAPAPESVQASVFIADAALLDDSKTHSKFVGYLSTDQQTQLAARKRQKGYRQFLLSRVLVRAALRNWAGPRADSWVVAADAQGRPYLQAPTSQPLPSISVSHSGDCAICALSDRAGVGVDVEQIRPRDIDRLAADVLAESERHELAGTAAAQRLERFYQYWTLKEAYSKALGTGLAIPPRTMVFDLSNPELSSVCQGTADVAHFLGFIPMPEFTAALVLLVSDLKVQPTLRFQRLTALDNFHVVAVEILHGTIQPDALA</sequence>
<dbReference type="GO" id="GO:0008897">
    <property type="term" value="F:holo-[acyl-carrier-protein] synthase activity"/>
    <property type="evidence" value="ECO:0007669"/>
    <property type="project" value="InterPro"/>
</dbReference>
<dbReference type="PANTHER" id="PTHR12215">
    <property type="entry name" value="PHOSPHOPANTETHEINE TRANSFERASE"/>
    <property type="match status" value="1"/>
</dbReference>
<organism evidence="5 6">
    <name type="scientific">Candidatus Muproteobacteria bacterium RBG_16_60_9</name>
    <dbReference type="NCBI Taxonomy" id="1817755"/>
    <lineage>
        <taxon>Bacteria</taxon>
        <taxon>Pseudomonadati</taxon>
        <taxon>Pseudomonadota</taxon>
        <taxon>Candidatus Muproteobacteria</taxon>
    </lineage>
</organism>
<feature type="domain" description="4'-phosphopantetheinyl transferase N-terminal" evidence="4">
    <location>
        <begin position="32"/>
        <end position="114"/>
    </location>
</feature>
<dbReference type="InterPro" id="IPR055066">
    <property type="entry name" value="AASDHPPT_N"/>
</dbReference>
<dbReference type="AlphaFoldDB" id="A0A1F6UWP2"/>
<dbReference type="GO" id="GO:0000287">
    <property type="term" value="F:magnesium ion binding"/>
    <property type="evidence" value="ECO:0007669"/>
    <property type="project" value="InterPro"/>
</dbReference>
<dbReference type="SUPFAM" id="SSF56214">
    <property type="entry name" value="4'-phosphopantetheinyl transferase"/>
    <property type="match status" value="2"/>
</dbReference>
<dbReference type="InterPro" id="IPR008278">
    <property type="entry name" value="4-PPantetheinyl_Trfase_dom"/>
</dbReference>
<dbReference type="PANTHER" id="PTHR12215:SF10">
    <property type="entry name" value="L-AMINOADIPATE-SEMIALDEHYDE DEHYDROGENASE-PHOSPHOPANTETHEINYL TRANSFERASE"/>
    <property type="match status" value="1"/>
</dbReference>
<protein>
    <submittedName>
        <fullName evidence="5">Uncharacterized protein</fullName>
    </submittedName>
</protein>
<dbReference type="InterPro" id="IPR050559">
    <property type="entry name" value="P-Pant_transferase_sf"/>
</dbReference>
<dbReference type="GO" id="GO:0019878">
    <property type="term" value="P:lysine biosynthetic process via aminoadipic acid"/>
    <property type="evidence" value="ECO:0007669"/>
    <property type="project" value="TreeGrafter"/>
</dbReference>
<evidence type="ECO:0000256" key="1">
    <source>
        <dbReference type="ARBA" id="ARBA00010990"/>
    </source>
</evidence>
<evidence type="ECO:0000259" key="3">
    <source>
        <dbReference type="Pfam" id="PF01648"/>
    </source>
</evidence>
<evidence type="ECO:0000313" key="5">
    <source>
        <dbReference type="EMBL" id="OGI61716.1"/>
    </source>
</evidence>
<reference evidence="5 6" key="1">
    <citation type="journal article" date="2016" name="Nat. Commun.">
        <title>Thousands of microbial genomes shed light on interconnected biogeochemical processes in an aquifer system.</title>
        <authorList>
            <person name="Anantharaman K."/>
            <person name="Brown C.T."/>
            <person name="Hug L.A."/>
            <person name="Sharon I."/>
            <person name="Castelle C.J."/>
            <person name="Probst A.J."/>
            <person name="Thomas B.C."/>
            <person name="Singh A."/>
            <person name="Wilkins M.J."/>
            <person name="Karaoz U."/>
            <person name="Brodie E.L."/>
            <person name="Williams K.H."/>
            <person name="Hubbard S.S."/>
            <person name="Banfield J.F."/>
        </authorList>
    </citation>
    <scope>NUCLEOTIDE SEQUENCE [LARGE SCALE GENOMIC DNA]</scope>
</reference>
<dbReference type="Pfam" id="PF01648">
    <property type="entry name" value="ACPS"/>
    <property type="match status" value="1"/>
</dbReference>
<accession>A0A1F6UWP2</accession>
<evidence type="ECO:0000259" key="4">
    <source>
        <dbReference type="Pfam" id="PF22624"/>
    </source>
</evidence>
<proteinExistence type="inferred from homology"/>
<dbReference type="Pfam" id="PF22624">
    <property type="entry name" value="AASDHPPT_N"/>
    <property type="match status" value="1"/>
</dbReference>
<dbReference type="Proteomes" id="UP000179076">
    <property type="component" value="Unassembled WGS sequence"/>
</dbReference>
<gene>
    <name evidence="5" type="ORF">A2W18_06275</name>
</gene>
<dbReference type="Gene3D" id="3.90.470.20">
    <property type="entry name" value="4'-phosphopantetheinyl transferase domain"/>
    <property type="match status" value="1"/>
</dbReference>
<evidence type="ECO:0000313" key="6">
    <source>
        <dbReference type="Proteomes" id="UP000179076"/>
    </source>
</evidence>
<dbReference type="InterPro" id="IPR037143">
    <property type="entry name" value="4-PPantetheinyl_Trfase_dom_sf"/>
</dbReference>
<comment type="similarity">
    <text evidence="1">Belongs to the P-Pant transferase superfamily. Gsp/Sfp/HetI/AcpT family.</text>
</comment>
<evidence type="ECO:0000256" key="2">
    <source>
        <dbReference type="ARBA" id="ARBA00022679"/>
    </source>
</evidence>
<dbReference type="GO" id="GO:0005829">
    <property type="term" value="C:cytosol"/>
    <property type="evidence" value="ECO:0007669"/>
    <property type="project" value="TreeGrafter"/>
</dbReference>
<feature type="domain" description="4'-phosphopantetheinyl transferase" evidence="3">
    <location>
        <begin position="120"/>
        <end position="190"/>
    </location>
</feature>
<dbReference type="EMBL" id="MFSP01000190">
    <property type="protein sequence ID" value="OGI61716.1"/>
    <property type="molecule type" value="Genomic_DNA"/>
</dbReference>
<comment type="caution">
    <text evidence="5">The sequence shown here is derived from an EMBL/GenBank/DDBJ whole genome shotgun (WGS) entry which is preliminary data.</text>
</comment>